<dbReference type="SUPFAM" id="SSF56300">
    <property type="entry name" value="Metallo-dependent phosphatases"/>
    <property type="match status" value="1"/>
</dbReference>
<name>A0A024UCH0_9STRA</name>
<dbReference type="OrthoDB" id="783096at2759"/>
<evidence type="ECO:0000313" key="2">
    <source>
        <dbReference type="EMBL" id="ETW04121.1"/>
    </source>
</evidence>
<dbReference type="GO" id="GO:0016788">
    <property type="term" value="F:hydrolase activity, acting on ester bonds"/>
    <property type="evidence" value="ECO:0007669"/>
    <property type="project" value="TreeGrafter"/>
</dbReference>
<evidence type="ECO:0000259" key="1">
    <source>
        <dbReference type="Pfam" id="PF00149"/>
    </source>
</evidence>
<dbReference type="RefSeq" id="XP_008867077.1">
    <property type="nucleotide sequence ID" value="XM_008868855.1"/>
</dbReference>
<accession>A0A024UCH0</accession>
<dbReference type="Gene3D" id="3.60.21.10">
    <property type="match status" value="1"/>
</dbReference>
<dbReference type="PANTHER" id="PTHR32440">
    <property type="entry name" value="PHOSPHATASE DCR2-RELATED-RELATED"/>
    <property type="match status" value="1"/>
</dbReference>
<sequence>MKRSALPRQWSMDSIQHSIFLMRRRISWRKAIQFLLIVAVSVSLLYALSVNLFVVSTHKYIHYSGLDLDVVAKPPLVARAVRAQSHEPPLLAFTILQIPDMHYTGNPNHPCRNPPPSEYPCTEANMTAFVASLLDDVKPDFVVFTGDQIESVEVHQSVYQVNQALYAFSKGTIERNIPWAMVFGNHDQGDSMSKREMFRRLNAMPLSYSEFGPKTSTSRVGNYHLQIDAPVAGTWGPSGKALLRLYFLDSEDGQFTPDQQTHLLDVAAQHAHQHVPALVFFHNPLPEYAEFESAIKNDLPRQGHLGEAVTHAHTNSHLFETILQMGDVKATFAGHDHLNDYCFRKDSVHLCYGGGVGYGAAYGNDAIPRRARVIEWALAPREEVITTHLVQRSNTGSITHGESYLIYQRKNLKQSGIDGGGGLRGGRDS</sequence>
<gene>
    <name evidence="2" type="ORF">H310_04481</name>
</gene>
<protein>
    <recommendedName>
        <fullName evidence="1">Calcineurin-like phosphoesterase domain-containing protein</fullName>
    </recommendedName>
</protein>
<feature type="domain" description="Calcineurin-like phosphoesterase" evidence="1">
    <location>
        <begin position="94"/>
        <end position="337"/>
    </location>
</feature>
<proteinExistence type="predicted"/>
<dbReference type="GeneID" id="20081531"/>
<organism evidence="2">
    <name type="scientific">Aphanomyces invadans</name>
    <dbReference type="NCBI Taxonomy" id="157072"/>
    <lineage>
        <taxon>Eukaryota</taxon>
        <taxon>Sar</taxon>
        <taxon>Stramenopiles</taxon>
        <taxon>Oomycota</taxon>
        <taxon>Saprolegniomycetes</taxon>
        <taxon>Saprolegniales</taxon>
        <taxon>Verrucalvaceae</taxon>
        <taxon>Aphanomyces</taxon>
    </lineage>
</organism>
<dbReference type="PANTHER" id="PTHR32440:SF0">
    <property type="entry name" value="PHOSPHATASE DCR2-RELATED"/>
    <property type="match status" value="1"/>
</dbReference>
<dbReference type="STRING" id="157072.A0A024UCH0"/>
<dbReference type="Pfam" id="PF00149">
    <property type="entry name" value="Metallophos"/>
    <property type="match status" value="1"/>
</dbReference>
<dbReference type="InterPro" id="IPR004843">
    <property type="entry name" value="Calcineurin-like_PHP"/>
</dbReference>
<dbReference type="EMBL" id="KI913958">
    <property type="protein sequence ID" value="ETW04121.1"/>
    <property type="molecule type" value="Genomic_DNA"/>
</dbReference>
<dbReference type="AlphaFoldDB" id="A0A024UCH0"/>
<dbReference type="eggNOG" id="KOG1432">
    <property type="taxonomic scope" value="Eukaryota"/>
</dbReference>
<dbReference type="VEuPathDB" id="FungiDB:H310_04481"/>
<dbReference type="GO" id="GO:0005737">
    <property type="term" value="C:cytoplasm"/>
    <property type="evidence" value="ECO:0007669"/>
    <property type="project" value="TreeGrafter"/>
</dbReference>
<reference evidence="2" key="1">
    <citation type="submission" date="2013-12" db="EMBL/GenBank/DDBJ databases">
        <title>The Genome Sequence of Aphanomyces invadans NJM9701.</title>
        <authorList>
            <consortium name="The Broad Institute Genomics Platform"/>
            <person name="Russ C."/>
            <person name="Tyler B."/>
            <person name="van West P."/>
            <person name="Dieguez-Uribeondo J."/>
            <person name="Young S.K."/>
            <person name="Zeng Q."/>
            <person name="Gargeya S."/>
            <person name="Fitzgerald M."/>
            <person name="Abouelleil A."/>
            <person name="Alvarado L."/>
            <person name="Chapman S.B."/>
            <person name="Gainer-Dewar J."/>
            <person name="Goldberg J."/>
            <person name="Griggs A."/>
            <person name="Gujja S."/>
            <person name="Hansen M."/>
            <person name="Howarth C."/>
            <person name="Imamovic A."/>
            <person name="Ireland A."/>
            <person name="Larimer J."/>
            <person name="McCowan C."/>
            <person name="Murphy C."/>
            <person name="Pearson M."/>
            <person name="Poon T.W."/>
            <person name="Priest M."/>
            <person name="Roberts A."/>
            <person name="Saif S."/>
            <person name="Shea T."/>
            <person name="Sykes S."/>
            <person name="Wortman J."/>
            <person name="Nusbaum C."/>
            <person name="Birren B."/>
        </authorList>
    </citation>
    <scope>NUCLEOTIDE SEQUENCE [LARGE SCALE GENOMIC DNA]</scope>
    <source>
        <strain evidence="2">NJM9701</strain>
    </source>
</reference>
<dbReference type="InterPro" id="IPR029052">
    <property type="entry name" value="Metallo-depent_PP-like"/>
</dbReference>